<dbReference type="EMBL" id="BMAW01081633">
    <property type="protein sequence ID" value="GFU25419.1"/>
    <property type="molecule type" value="Genomic_DNA"/>
</dbReference>
<dbReference type="OrthoDB" id="6769745at2759"/>
<dbReference type="PANTHER" id="PTHR47331">
    <property type="entry name" value="PHD-TYPE DOMAIN-CONTAINING PROTEIN"/>
    <property type="match status" value="1"/>
</dbReference>
<name>A0A8X6MMQ8_NEPPI</name>
<reference evidence="1" key="1">
    <citation type="submission" date="2020-08" db="EMBL/GenBank/DDBJ databases">
        <title>Multicomponent nature underlies the extraordinary mechanical properties of spider dragline silk.</title>
        <authorList>
            <person name="Kono N."/>
            <person name="Nakamura H."/>
            <person name="Mori M."/>
            <person name="Yoshida Y."/>
            <person name="Ohtoshi R."/>
            <person name="Malay A.D."/>
            <person name="Moran D.A.P."/>
            <person name="Tomita M."/>
            <person name="Numata K."/>
            <person name="Arakawa K."/>
        </authorList>
    </citation>
    <scope>NUCLEOTIDE SEQUENCE</scope>
</reference>
<evidence type="ECO:0000313" key="2">
    <source>
        <dbReference type="EMBL" id="GFT46227.1"/>
    </source>
</evidence>
<evidence type="ECO:0000313" key="1">
    <source>
        <dbReference type="EMBL" id="GFS68325.1"/>
    </source>
</evidence>
<proteinExistence type="predicted"/>
<dbReference type="EMBL" id="BMAW01000282">
    <property type="protein sequence ID" value="GFS68325.1"/>
    <property type="molecule type" value="Genomic_DNA"/>
</dbReference>
<comment type="caution">
    <text evidence="1">The sequence shown here is derived from an EMBL/GenBank/DDBJ whole genome shotgun (WGS) entry which is preliminary data.</text>
</comment>
<protein>
    <submittedName>
        <fullName evidence="1">Uncharacterized protein</fullName>
    </submittedName>
</protein>
<evidence type="ECO:0000313" key="4">
    <source>
        <dbReference type="EMBL" id="GFU25419.1"/>
    </source>
</evidence>
<keyword evidence="5" id="KW-1185">Reference proteome</keyword>
<feature type="non-terminal residue" evidence="1">
    <location>
        <position position="268"/>
    </location>
</feature>
<organism evidence="1 5">
    <name type="scientific">Nephila pilipes</name>
    <name type="common">Giant wood spider</name>
    <name type="synonym">Nephila maculata</name>
    <dbReference type="NCBI Taxonomy" id="299642"/>
    <lineage>
        <taxon>Eukaryota</taxon>
        <taxon>Metazoa</taxon>
        <taxon>Ecdysozoa</taxon>
        <taxon>Arthropoda</taxon>
        <taxon>Chelicerata</taxon>
        <taxon>Arachnida</taxon>
        <taxon>Araneae</taxon>
        <taxon>Araneomorphae</taxon>
        <taxon>Entelegynae</taxon>
        <taxon>Araneoidea</taxon>
        <taxon>Nephilidae</taxon>
        <taxon>Nephila</taxon>
    </lineage>
</organism>
<dbReference type="AlphaFoldDB" id="A0A8X6MMQ8"/>
<gene>
    <name evidence="1" type="primary">AVEN_15610_1</name>
    <name evidence="4" type="ORF">NPIL_139361</name>
    <name evidence="1" type="ORF">NPIL_227481</name>
    <name evidence="2" type="ORF">NPIL_247201</name>
    <name evidence="3" type="ORF">NPIL_508761</name>
</gene>
<dbReference type="EMBL" id="BMAW01064645">
    <property type="protein sequence ID" value="GFT46227.1"/>
    <property type="molecule type" value="Genomic_DNA"/>
</dbReference>
<evidence type="ECO:0000313" key="3">
    <source>
        <dbReference type="EMBL" id="GFT90538.1"/>
    </source>
</evidence>
<evidence type="ECO:0000313" key="5">
    <source>
        <dbReference type="Proteomes" id="UP000887013"/>
    </source>
</evidence>
<dbReference type="EMBL" id="BMAW01074069">
    <property type="protein sequence ID" value="GFT90538.1"/>
    <property type="molecule type" value="Genomic_DNA"/>
</dbReference>
<dbReference type="PANTHER" id="PTHR47331:SF6">
    <property type="entry name" value="DOUBLECORTIN DOMAIN-CONTAINING PROTEIN"/>
    <property type="match status" value="1"/>
</dbReference>
<sequence>MEIANLEWDRKKKSLFWTTEILQYTSPAQWRYCPGTQNPADHLSREDLSSYEHLKTDNEVRNPLTQSLYVETTNPVIDITHYSSYTKLFRVTAWILLFLHNCRNEQLFLFELTAEELQKAKDYWILNEKQQQCFHVEMEALKNNRPLPTTSKIARFNPFLKNNQIRLGGRLQFAPLSIDVRHPLLLEGNHPFVQLLIKNTHVRLHHLGTRIALSELRSDFWILQGRQAIKKVLHQGLPCKLSKLKCGNQIEGPLPSERVTPSVPFSTT</sequence>
<accession>A0A8X6MMQ8</accession>
<dbReference type="Proteomes" id="UP000887013">
    <property type="component" value="Unassembled WGS sequence"/>
</dbReference>